<name>A0A0U2W7Y1_9BACL</name>
<dbReference type="STRING" id="162209.IJ22_43420"/>
<dbReference type="Gene3D" id="3.40.50.11440">
    <property type="match status" value="1"/>
</dbReference>
<keyword evidence="2" id="KW-1185">Reference proteome</keyword>
<evidence type="ECO:0000313" key="2">
    <source>
        <dbReference type="Proteomes" id="UP000061660"/>
    </source>
</evidence>
<sequence>MLFPKWVKIKQRFTGPVVTDIDATIAQEFAKVGLAEKIKPDQRIAITVGSRGIANISTIVKAAVQELKKIGAIPFIIPTMGSHGGATAEGQVEVLESLGVTEDFCGAPILSSMEVVQVGETPQGMPVYVDKYAVEADGVLLMGRIKVHTDFKSPIGIESGLMKMAAIGMGKHKQALLIHSYGVHGIRDIMPEVAKVMLQKVNIVCGVGIVENAFEQTAIIEAIPTPLIPQRESELLRQSAALMPKLPVEDIDVLIVDEIGKNYSGTGMDTNIIGRIRILGVPEPSSPRIKYIIASDVSEESHGNALGIGLADVTTKRLFDQIDFQKMNENVITSTFLTRAAVPIVLDNDREALKTALRSNWGVEPERARIVRIPNTLHLEYLYVSEPLLPEILNQPHIEVLGEPEEMSFDSTGYFPKTDFTHA</sequence>
<accession>A0A0U2W7Y1</accession>
<dbReference type="OrthoDB" id="9788398at2"/>
<proteinExistence type="predicted"/>
<dbReference type="Proteomes" id="UP000061660">
    <property type="component" value="Chromosome"/>
</dbReference>
<dbReference type="Pfam" id="PF09861">
    <property type="entry name" value="Lar_N"/>
    <property type="match status" value="1"/>
</dbReference>
<reference evidence="1 2" key="2">
    <citation type="journal article" date="2016" name="Genome Announc.">
        <title>Complete Genome Sequences of Two Interactive Moderate Thermophiles, Paenibacillus napthalenovorans 32O-Y and Paenibacillus sp. 32O-W.</title>
        <authorList>
            <person name="Butler R.R.III."/>
            <person name="Wang J."/>
            <person name="Stark B.C."/>
            <person name="Pombert J.F."/>
        </authorList>
    </citation>
    <scope>NUCLEOTIDE SEQUENCE [LARGE SCALE GENOMIC DNA]</scope>
    <source>
        <strain evidence="1 2">32O-Y</strain>
    </source>
</reference>
<dbReference type="AlphaFoldDB" id="A0A0U2W7Y1"/>
<dbReference type="KEGG" id="pnp:IJ22_43420"/>
<gene>
    <name evidence="1" type="ORF">IJ22_43420</name>
</gene>
<dbReference type="PATRIC" id="fig|162209.4.peg.4583"/>
<dbReference type="GO" id="GO:0050043">
    <property type="term" value="F:lactate racemase activity"/>
    <property type="evidence" value="ECO:0007669"/>
    <property type="project" value="InterPro"/>
</dbReference>
<reference evidence="2" key="1">
    <citation type="submission" date="2015-12" db="EMBL/GenBank/DDBJ databases">
        <title>Complete genome sequences of two moderately thermophilic Paenibacillus species.</title>
        <authorList>
            <person name="Butler R.III."/>
            <person name="Wang J."/>
            <person name="Stark B.C."/>
            <person name="Pombert J.-F."/>
        </authorList>
    </citation>
    <scope>NUCLEOTIDE SEQUENCE [LARGE SCALE GENOMIC DNA]</scope>
    <source>
        <strain evidence="2">32O-Y</strain>
    </source>
</reference>
<dbReference type="InterPro" id="IPR018657">
    <property type="entry name" value="LarA-like_N"/>
</dbReference>
<dbReference type="RefSeq" id="WP_062410228.1">
    <property type="nucleotide sequence ID" value="NZ_CP013652.1"/>
</dbReference>
<dbReference type="EMBL" id="CP013652">
    <property type="protein sequence ID" value="ALS24628.1"/>
    <property type="molecule type" value="Genomic_DNA"/>
</dbReference>
<organism evidence="1 2">
    <name type="scientific">Paenibacillus naphthalenovorans</name>
    <dbReference type="NCBI Taxonomy" id="162209"/>
    <lineage>
        <taxon>Bacteria</taxon>
        <taxon>Bacillati</taxon>
        <taxon>Bacillota</taxon>
        <taxon>Bacilli</taxon>
        <taxon>Bacillales</taxon>
        <taxon>Paenibacillaceae</taxon>
        <taxon>Paenibacillus</taxon>
    </lineage>
</organism>
<protein>
    <submittedName>
        <fullName evidence="1">Uncharacterized protein</fullName>
    </submittedName>
</protein>
<evidence type="ECO:0000313" key="1">
    <source>
        <dbReference type="EMBL" id="ALS24628.1"/>
    </source>
</evidence>